<evidence type="ECO:0000256" key="5">
    <source>
        <dbReference type="ARBA" id="ARBA00022989"/>
    </source>
</evidence>
<feature type="domain" description="Mechanosensitive ion channel MscS" evidence="9">
    <location>
        <begin position="152"/>
        <end position="213"/>
    </location>
</feature>
<evidence type="ECO:0000256" key="4">
    <source>
        <dbReference type="ARBA" id="ARBA00022692"/>
    </source>
</evidence>
<dbReference type="EMBL" id="JASCIQ010000014">
    <property type="protein sequence ID" value="MDI3405200.1"/>
    <property type="molecule type" value="Genomic_DNA"/>
</dbReference>
<name>A0ABT6SAI0_9ACTN</name>
<feature type="domain" description="Mechanosensitive ion channel MscS C-terminal" evidence="10">
    <location>
        <begin position="222"/>
        <end position="309"/>
    </location>
</feature>
<evidence type="ECO:0000256" key="7">
    <source>
        <dbReference type="SAM" id="MobiDB-lite"/>
    </source>
</evidence>
<dbReference type="InterPro" id="IPR011066">
    <property type="entry name" value="MscS_channel_C_sf"/>
</dbReference>
<evidence type="ECO:0000256" key="2">
    <source>
        <dbReference type="ARBA" id="ARBA00008017"/>
    </source>
</evidence>
<reference evidence="12 13" key="1">
    <citation type="submission" date="2023-05" db="EMBL/GenBank/DDBJ databases">
        <title>Draft genome sequence of Streptomyces sp. B-S-A6 isolated from a cave soil in Thailand.</title>
        <authorList>
            <person name="Chamroensaksri N."/>
            <person name="Muangham S."/>
        </authorList>
    </citation>
    <scope>NUCLEOTIDE SEQUENCE [LARGE SCALE GENOMIC DNA]</scope>
    <source>
        <strain evidence="12 13">B-S-A6</strain>
    </source>
</reference>
<evidence type="ECO:0000313" key="13">
    <source>
        <dbReference type="Proteomes" id="UP001223978"/>
    </source>
</evidence>
<comment type="subcellular location">
    <subcellularLocation>
        <location evidence="1">Cell membrane</location>
        <topology evidence="1">Multi-pass membrane protein</topology>
    </subcellularLocation>
</comment>
<sequence>MSSVDASASYLLSSSVTPDLAAPAWLKDNLGTLVGVPLRILLIVLGAMVVRALAKRAITRVVERVLQANGEGDGPRRSTRGPAVLQRDTSRADERREQRARTIGSVLSSIVTIVVAVMALAMVLDQIGIALGPLLASAGVVGLAIGFGAQSLVADYLAGMLIMVEDQYGVGDSVDLGEAVGEVESVGLRLTLVRDLNGGLWHIRNGEIMRVRNDSQEWARAVLDVSVAYDSNLEKVFQVLEETGLALREDKEYEGVLLEDPSVWGVQSLNPDGVVVRLVVKTAPLKQWAVTRELRRRVKGALDEAGIEMPFPQRTVWVRGGGGDEAEGERPSIPHSR</sequence>
<evidence type="ECO:0000259" key="11">
    <source>
        <dbReference type="Pfam" id="PF21088"/>
    </source>
</evidence>
<feature type="transmembrane region" description="Helical" evidence="8">
    <location>
        <begin position="36"/>
        <end position="54"/>
    </location>
</feature>
<dbReference type="InterPro" id="IPR049278">
    <property type="entry name" value="MS_channel_C"/>
</dbReference>
<dbReference type="InterPro" id="IPR049142">
    <property type="entry name" value="MS_channel_1st"/>
</dbReference>
<dbReference type="InterPro" id="IPR006685">
    <property type="entry name" value="MscS_channel_2nd"/>
</dbReference>
<keyword evidence="4 8" id="KW-0812">Transmembrane</keyword>
<keyword evidence="3" id="KW-1003">Cell membrane</keyword>
<gene>
    <name evidence="12" type="ORF">QIS96_15400</name>
</gene>
<evidence type="ECO:0000256" key="1">
    <source>
        <dbReference type="ARBA" id="ARBA00004651"/>
    </source>
</evidence>
<dbReference type="InterPro" id="IPR010920">
    <property type="entry name" value="LSM_dom_sf"/>
</dbReference>
<evidence type="ECO:0000256" key="6">
    <source>
        <dbReference type="ARBA" id="ARBA00023136"/>
    </source>
</evidence>
<dbReference type="InterPro" id="IPR023408">
    <property type="entry name" value="MscS_beta-dom_sf"/>
</dbReference>
<organism evidence="12 13">
    <name type="scientific">Streptomyces cavernicola</name>
    <dbReference type="NCBI Taxonomy" id="3043613"/>
    <lineage>
        <taxon>Bacteria</taxon>
        <taxon>Bacillati</taxon>
        <taxon>Actinomycetota</taxon>
        <taxon>Actinomycetes</taxon>
        <taxon>Kitasatosporales</taxon>
        <taxon>Streptomycetaceae</taxon>
        <taxon>Streptomyces</taxon>
    </lineage>
</organism>
<feature type="domain" description="Mechanosensitive ion channel transmembrane helices 2/3" evidence="11">
    <location>
        <begin position="110"/>
        <end position="150"/>
    </location>
</feature>
<dbReference type="Pfam" id="PF21088">
    <property type="entry name" value="MS_channel_1st"/>
    <property type="match status" value="1"/>
</dbReference>
<feature type="region of interest" description="Disordered" evidence="7">
    <location>
        <begin position="69"/>
        <end position="97"/>
    </location>
</feature>
<comment type="similarity">
    <text evidence="2">Belongs to the MscS (TC 1.A.23) family.</text>
</comment>
<dbReference type="SUPFAM" id="SSF82689">
    <property type="entry name" value="Mechanosensitive channel protein MscS (YggB), C-terminal domain"/>
    <property type="match status" value="1"/>
</dbReference>
<proteinExistence type="inferred from homology"/>
<keyword evidence="13" id="KW-1185">Reference proteome</keyword>
<dbReference type="Gene3D" id="3.30.70.100">
    <property type="match status" value="1"/>
</dbReference>
<accession>A0ABT6SAI0</accession>
<feature type="transmembrane region" description="Helical" evidence="8">
    <location>
        <begin position="103"/>
        <end position="124"/>
    </location>
</feature>
<dbReference type="Gene3D" id="2.30.30.60">
    <property type="match status" value="1"/>
</dbReference>
<dbReference type="SUPFAM" id="SSF82861">
    <property type="entry name" value="Mechanosensitive channel protein MscS (YggB), transmembrane region"/>
    <property type="match status" value="1"/>
</dbReference>
<dbReference type="SUPFAM" id="SSF50182">
    <property type="entry name" value="Sm-like ribonucleoproteins"/>
    <property type="match status" value="1"/>
</dbReference>
<evidence type="ECO:0000259" key="9">
    <source>
        <dbReference type="Pfam" id="PF00924"/>
    </source>
</evidence>
<evidence type="ECO:0000259" key="10">
    <source>
        <dbReference type="Pfam" id="PF21082"/>
    </source>
</evidence>
<feature type="transmembrane region" description="Helical" evidence="8">
    <location>
        <begin position="130"/>
        <end position="153"/>
    </location>
</feature>
<comment type="caution">
    <text evidence="12">The sequence shown here is derived from an EMBL/GenBank/DDBJ whole genome shotgun (WGS) entry which is preliminary data.</text>
</comment>
<dbReference type="Proteomes" id="UP001223978">
    <property type="component" value="Unassembled WGS sequence"/>
</dbReference>
<dbReference type="Pfam" id="PF00924">
    <property type="entry name" value="MS_channel_2nd"/>
    <property type="match status" value="1"/>
</dbReference>
<evidence type="ECO:0000256" key="8">
    <source>
        <dbReference type="SAM" id="Phobius"/>
    </source>
</evidence>
<dbReference type="PANTHER" id="PTHR30460">
    <property type="entry name" value="MODERATE CONDUCTANCE MECHANOSENSITIVE CHANNEL YBIO"/>
    <property type="match status" value="1"/>
</dbReference>
<keyword evidence="5 8" id="KW-1133">Transmembrane helix</keyword>
<dbReference type="InterPro" id="IPR011014">
    <property type="entry name" value="MscS_channel_TM-2"/>
</dbReference>
<feature type="compositionally biased region" description="Basic and acidic residues" evidence="7">
    <location>
        <begin position="88"/>
        <end position="97"/>
    </location>
</feature>
<evidence type="ECO:0000256" key="3">
    <source>
        <dbReference type="ARBA" id="ARBA00022475"/>
    </source>
</evidence>
<dbReference type="Pfam" id="PF21082">
    <property type="entry name" value="MS_channel_3rd"/>
    <property type="match status" value="1"/>
</dbReference>
<dbReference type="RefSeq" id="WP_282543144.1">
    <property type="nucleotide sequence ID" value="NZ_JASCIQ010000014.1"/>
</dbReference>
<dbReference type="PANTHER" id="PTHR30460:SF0">
    <property type="entry name" value="MODERATE CONDUCTANCE MECHANOSENSITIVE CHANNEL YBIO"/>
    <property type="match status" value="1"/>
</dbReference>
<keyword evidence="6 8" id="KW-0472">Membrane</keyword>
<protein>
    <submittedName>
        <fullName evidence="12">Mechanosensitive ion channel family protein</fullName>
    </submittedName>
</protein>
<dbReference type="InterPro" id="IPR045276">
    <property type="entry name" value="YbiO_bact"/>
</dbReference>
<dbReference type="Gene3D" id="1.10.287.1260">
    <property type="match status" value="1"/>
</dbReference>
<evidence type="ECO:0000313" key="12">
    <source>
        <dbReference type="EMBL" id="MDI3405200.1"/>
    </source>
</evidence>